<evidence type="ECO:0000256" key="2">
    <source>
        <dbReference type="SAM" id="Phobius"/>
    </source>
</evidence>
<dbReference type="EMBL" id="QGMK01000147">
    <property type="protein sequence ID" value="TVY83843.1"/>
    <property type="molecule type" value="Genomic_DNA"/>
</dbReference>
<keyword evidence="2" id="KW-0812">Transmembrane</keyword>
<feature type="domain" description="GH16" evidence="4">
    <location>
        <begin position="114"/>
        <end position="269"/>
    </location>
</feature>
<feature type="transmembrane region" description="Helical" evidence="2">
    <location>
        <begin position="917"/>
        <end position="936"/>
    </location>
</feature>
<dbReference type="GO" id="GO:0004553">
    <property type="term" value="F:hydrolase activity, hydrolyzing O-glycosyl compounds"/>
    <property type="evidence" value="ECO:0007669"/>
    <property type="project" value="InterPro"/>
</dbReference>
<feature type="compositionally biased region" description="Basic and acidic residues" evidence="1">
    <location>
        <begin position="386"/>
        <end position="397"/>
    </location>
</feature>
<dbReference type="OrthoDB" id="25131at2759"/>
<protein>
    <recommendedName>
        <fullName evidence="4">GH16 domain-containing protein</fullName>
    </recommendedName>
</protein>
<accession>A0A8T9CMC7</accession>
<organism evidence="5 6">
    <name type="scientific">Lachnellula suecica</name>
    <dbReference type="NCBI Taxonomy" id="602035"/>
    <lineage>
        <taxon>Eukaryota</taxon>
        <taxon>Fungi</taxon>
        <taxon>Dikarya</taxon>
        <taxon>Ascomycota</taxon>
        <taxon>Pezizomycotina</taxon>
        <taxon>Leotiomycetes</taxon>
        <taxon>Helotiales</taxon>
        <taxon>Lachnaceae</taxon>
        <taxon>Lachnellula</taxon>
    </lineage>
</organism>
<feature type="transmembrane region" description="Helical" evidence="2">
    <location>
        <begin position="328"/>
        <end position="349"/>
    </location>
</feature>
<feature type="signal peptide" evidence="3">
    <location>
        <begin position="1"/>
        <end position="17"/>
    </location>
</feature>
<keyword evidence="6" id="KW-1185">Reference proteome</keyword>
<dbReference type="InterPro" id="IPR013320">
    <property type="entry name" value="ConA-like_dom_sf"/>
</dbReference>
<dbReference type="PANTHER" id="PTHR38121:SF2">
    <property type="entry name" value="ACYLTRANSFERASE 3 DOMAIN-CONTAINING PROTEIN"/>
    <property type="match status" value="1"/>
</dbReference>
<keyword evidence="3" id="KW-0732">Signal</keyword>
<dbReference type="AlphaFoldDB" id="A0A8T9CMC7"/>
<dbReference type="Gene3D" id="2.60.120.200">
    <property type="match status" value="1"/>
</dbReference>
<dbReference type="SUPFAM" id="SSF49899">
    <property type="entry name" value="Concanavalin A-like lectins/glucanases"/>
    <property type="match status" value="1"/>
</dbReference>
<evidence type="ECO:0000313" key="6">
    <source>
        <dbReference type="Proteomes" id="UP000469558"/>
    </source>
</evidence>
<comment type="caution">
    <text evidence="5">The sequence shown here is derived from an EMBL/GenBank/DDBJ whole genome shotgun (WGS) entry which is preliminary data.</text>
</comment>
<dbReference type="GO" id="GO:0005975">
    <property type="term" value="P:carbohydrate metabolic process"/>
    <property type="evidence" value="ECO:0007669"/>
    <property type="project" value="InterPro"/>
</dbReference>
<dbReference type="CDD" id="cd00413">
    <property type="entry name" value="Glyco_hydrolase_16"/>
    <property type="match status" value="1"/>
</dbReference>
<feature type="region of interest" description="Disordered" evidence="1">
    <location>
        <begin position="494"/>
        <end position="524"/>
    </location>
</feature>
<evidence type="ECO:0000256" key="1">
    <source>
        <dbReference type="SAM" id="MobiDB-lite"/>
    </source>
</evidence>
<feature type="region of interest" description="Disordered" evidence="1">
    <location>
        <begin position="1010"/>
        <end position="1055"/>
    </location>
</feature>
<dbReference type="Pfam" id="PF00722">
    <property type="entry name" value="Glyco_hydro_16"/>
    <property type="match status" value="1"/>
</dbReference>
<evidence type="ECO:0000313" key="5">
    <source>
        <dbReference type="EMBL" id="TVY83843.1"/>
    </source>
</evidence>
<keyword evidence="2" id="KW-1133">Transmembrane helix</keyword>
<feature type="compositionally biased region" description="Low complexity" evidence="1">
    <location>
        <begin position="1017"/>
        <end position="1027"/>
    </location>
</feature>
<name>A0A8T9CMC7_9HELO</name>
<gene>
    <name evidence="5" type="ORF">LSUE1_G001622</name>
</gene>
<feature type="compositionally biased region" description="Polar residues" evidence="1">
    <location>
        <begin position="368"/>
        <end position="384"/>
    </location>
</feature>
<dbReference type="Proteomes" id="UP000469558">
    <property type="component" value="Unassembled WGS sequence"/>
</dbReference>
<feature type="compositionally biased region" description="Basic and acidic residues" evidence="1">
    <location>
        <begin position="1029"/>
        <end position="1055"/>
    </location>
</feature>
<feature type="transmembrane region" description="Helical" evidence="2">
    <location>
        <begin position="823"/>
        <end position="842"/>
    </location>
</feature>
<feature type="compositionally biased region" description="Polar residues" evidence="1">
    <location>
        <begin position="437"/>
        <end position="446"/>
    </location>
</feature>
<evidence type="ECO:0000259" key="4">
    <source>
        <dbReference type="Pfam" id="PF00722"/>
    </source>
</evidence>
<feature type="chain" id="PRO_5035791199" description="GH16 domain-containing protein" evidence="3">
    <location>
        <begin position="18"/>
        <end position="1055"/>
    </location>
</feature>
<evidence type="ECO:0000256" key="3">
    <source>
        <dbReference type="SAM" id="SignalP"/>
    </source>
</evidence>
<proteinExistence type="predicted"/>
<reference evidence="5 6" key="1">
    <citation type="submission" date="2018-05" db="EMBL/GenBank/DDBJ databases">
        <title>Genome sequencing and assembly of the regulated plant pathogen Lachnellula willkommii and related sister species for the development of diagnostic species identification markers.</title>
        <authorList>
            <person name="Giroux E."/>
            <person name="Bilodeau G."/>
        </authorList>
    </citation>
    <scope>NUCLEOTIDE SEQUENCE [LARGE SCALE GENOMIC DNA]</scope>
    <source>
        <strain evidence="5 6">CBS 268.59</strain>
    </source>
</reference>
<keyword evidence="2" id="KW-0472">Membrane</keyword>
<feature type="transmembrane region" description="Helical" evidence="2">
    <location>
        <begin position="948"/>
        <end position="972"/>
    </location>
</feature>
<feature type="transmembrane region" description="Helical" evidence="2">
    <location>
        <begin position="587"/>
        <end position="611"/>
    </location>
</feature>
<dbReference type="InterPro" id="IPR000757">
    <property type="entry name" value="Beta-glucanase-like"/>
</dbReference>
<dbReference type="PANTHER" id="PTHR38121">
    <property type="entry name" value="GH16 DOMAIN-CONTAINING PROTEIN"/>
    <property type="match status" value="1"/>
</dbReference>
<sequence>MLFLTFFILSFLRFALGQDPTTQDVSSCSCGFYDVELDMVFTDTTIIYFNETDIIPEDLVVESFEHKYDRGWNALYRQGAAIENVGITNDTSARDLQGLAVYCNPTDDSGLVVGASVRTARQDIFFGSFRTSMRAPRQWLDGSALSMVLQHNQTEAWDIDVMNTDNSSVAWVSMLSRGEFSDLWLGKNFTDLIAAGMNPWYYTEYRVDWTRDRIDYYIGGVLMQSTIKEINGTLPSTPAPLRWQHWSLGNPYNTQGPPGIRSQANIGWSRLFFNSSLTTKEDQAAFDQRCTPEAACRMEDNTLRGSSAIPPESLHPWKQFQPKWTVPWIPLTIDIIFLALAVLFTSKSLSRRVTRDKIRSFFRKSKQNRAGTPSSNSMTTTDSELVSEKKTDGKSRDSSSSTEGESRNLPREPSYVSFMAPPTYSGVHTPAPEYQSPRASQGPTRVNSEVDLTITPAPLPRTDSVGSNLYMKGSSLKLHPPMPLSALIATGQSKDAFHTPSSSSSGSLPRIERPDAIQSSTPRFPPSVALASAVDIPELVEPIAGTGAIDNQAATAVGKTSEIKVTAAAAGEVAAAAGPPKQQRVDYLAGFIAFSAILVTFNHFGLTFWAAVIIPSVRPHYSSETWARKTFATFFLDPLWIGPFLMISTRFLTSNYLRTGNLGNMAQKIVARPFRLLIPVASIATLEYFLMDAGALQWLEFLPSVTWSPWPFTSIVENPGVFMSEIIQLAYLIPNAAPMITYNYCTGVLWTIPVQLQGAWQTLLALIMVRECKTPWKRFAFYAFCISQHWYGQSWGSYYYAGVLLADLDLTFKYKEWLHPRPLAYYPLLWLLIALALGGFTLDAITQWTGVNYAEVEYGWHPDTSTGLSISQAGKSVYPDYFIPRLNALITTVAMQMVVEISPALQKVLSIKPLQWLFPHVFSIYLIHGFIFWSVGSWAMVSIFSYGAPYWLCVLLTFIICYGTLFASLPLLTPPIELLGKKLTLSIWENASQEPAPRKPTTYPFGTDLLKRDIDASRSSGSGVSESSMEEKRENPFSDPVEKGKGAMRVNEEAV</sequence>
<feature type="transmembrane region" description="Helical" evidence="2">
    <location>
        <begin position="674"/>
        <end position="691"/>
    </location>
</feature>
<feature type="transmembrane region" description="Helical" evidence="2">
    <location>
        <begin position="748"/>
        <end position="769"/>
    </location>
</feature>
<feature type="region of interest" description="Disordered" evidence="1">
    <location>
        <begin position="364"/>
        <end position="446"/>
    </location>
</feature>
<feature type="transmembrane region" description="Helical" evidence="2">
    <location>
        <begin position="631"/>
        <end position="653"/>
    </location>
</feature>